<dbReference type="Gene3D" id="3.30.420.10">
    <property type="entry name" value="Ribonuclease H-like superfamily/Ribonuclease H"/>
    <property type="match status" value="1"/>
</dbReference>
<sequence>MRYAMFDEAQTEFPICFLVPEIYKDEIKREYLDAFEMDPAAALILSLHYPEGKKKAPVKEIRAYLNEQLIDVIKDFKCQYVAVADPEYFKELTGQNKAEANLGYVMDSSYGDFKVIYLPNVRQIFYDPDKVRMKIAQAMESVMAHASGTYAPPGNEVIKHAEYPRGQQNIKTALNKLLEMDCDFTADIEAFSLKHNTAGIGTITFCWNQHEGVAFAVDYEEIRGATEAPYGRQVHNAGVRAMLKEFIIELNKRGRKLIWHHVSFDVYVLIYQLFMRDVIDTQGLLTGMDTMLENWDCTKLISYLATNSCAGNRLSLKEQAQEFAGNYAVEEIDDITKIPLPKLLEYNLVDGLSTWFVYNKRWPQLVADQQQGVYEELFKPAIKDIVQMQLTGLPINMKRLLEVKDIMEQDFTVSGAKLQQSNIGKKYTYWLNEKWVEARNAKLKKKRVTLADANEVFNPNSSDQLRELLYDLLQLPVIATTKSKQASTDAKTLKSLRNHTKDQEVIDFLNALLEFASVNTILTTFMPAMLASIKGPDGWYYLCGYFNLGGTVSGRLSSSDPNLQNLPANSKYAKLIKSCIMAPPGWVFCGLDFASLEDRISALTTKDPMKLKVYTDGYDGHAMRAVAYWGATKMGGTIDILDKDAVNAIAEKGHVFYTYRQDSKAPTFALTYQGTFSTLMKNCGFSKEEAQLIEANFKSLYHVSVKWVDDQLEQATKDGYVTVAFGLRVRTPLLHQVIRGSRTTPREAVAEGRTAGNALGQSWCLLNSRAASEFMGKVRASKHRLDIRPCAHIHDAQYYLIREDIQVVNFVNRHLVEAVEWQAHPAIEHPDVKLGGELSLFYPTWADEMVIPNGIYDQEILDVISKELTKRDEKKKQQSQENKS</sequence>
<dbReference type="InterPro" id="IPR043502">
    <property type="entry name" value="DNA/RNA_pol_sf"/>
</dbReference>
<dbReference type="InterPro" id="IPR002298">
    <property type="entry name" value="DNA_polymerase_A"/>
</dbReference>
<dbReference type="Pfam" id="PF00476">
    <property type="entry name" value="DNA_pol_A"/>
    <property type="match status" value="1"/>
</dbReference>
<dbReference type="Gene3D" id="1.10.150.20">
    <property type="entry name" value="5' to 3' exonuclease, C-terminal subdomain"/>
    <property type="match status" value="1"/>
</dbReference>
<accession>A0AAE8BJM3</accession>
<dbReference type="InterPro" id="IPR012337">
    <property type="entry name" value="RNaseH-like_sf"/>
</dbReference>
<keyword evidence="2" id="KW-1194">Viral DNA replication</keyword>
<dbReference type="Proteomes" id="UP000827261">
    <property type="component" value="Segment"/>
</dbReference>
<dbReference type="GO" id="GO:0003677">
    <property type="term" value="F:DNA binding"/>
    <property type="evidence" value="ECO:0007669"/>
    <property type="project" value="InterPro"/>
</dbReference>
<dbReference type="GO" id="GO:0003887">
    <property type="term" value="F:DNA-directed DNA polymerase activity"/>
    <property type="evidence" value="ECO:0007669"/>
    <property type="project" value="InterPro"/>
</dbReference>
<evidence type="ECO:0000256" key="2">
    <source>
        <dbReference type="ARBA" id="ARBA00023109"/>
    </source>
</evidence>
<feature type="domain" description="DNA-directed DNA polymerase family A palm" evidence="3">
    <location>
        <begin position="573"/>
        <end position="805"/>
    </location>
</feature>
<dbReference type="PANTHER" id="PTHR10133">
    <property type="entry name" value="DNA POLYMERASE I"/>
    <property type="match status" value="1"/>
</dbReference>
<dbReference type="PRINTS" id="PR00868">
    <property type="entry name" value="DNAPOLI"/>
</dbReference>
<name>A0AAE8BJM3_9CAUD</name>
<dbReference type="SUPFAM" id="SSF53098">
    <property type="entry name" value="Ribonuclease H-like"/>
    <property type="match status" value="1"/>
</dbReference>
<dbReference type="SUPFAM" id="SSF56672">
    <property type="entry name" value="DNA/RNA polymerases"/>
    <property type="match status" value="1"/>
</dbReference>
<dbReference type="InterPro" id="IPR001098">
    <property type="entry name" value="DNA-dir_DNA_pol_A_palm_dom"/>
</dbReference>
<dbReference type="PANTHER" id="PTHR10133:SF27">
    <property type="entry name" value="DNA POLYMERASE NU"/>
    <property type="match status" value="1"/>
</dbReference>
<dbReference type="InterPro" id="IPR036397">
    <property type="entry name" value="RNaseH_sf"/>
</dbReference>
<protein>
    <submittedName>
        <fullName evidence="4">DNA polymerase I</fullName>
    </submittedName>
</protein>
<dbReference type="Gene3D" id="3.30.70.370">
    <property type="match status" value="1"/>
</dbReference>
<evidence type="ECO:0000259" key="3">
    <source>
        <dbReference type="SMART" id="SM00482"/>
    </source>
</evidence>
<proteinExistence type="predicted"/>
<evidence type="ECO:0000313" key="5">
    <source>
        <dbReference type="Proteomes" id="UP000827261"/>
    </source>
</evidence>
<dbReference type="SMART" id="SM00482">
    <property type="entry name" value="POLAc"/>
    <property type="match status" value="1"/>
</dbReference>
<evidence type="ECO:0000256" key="1">
    <source>
        <dbReference type="ARBA" id="ARBA00022705"/>
    </source>
</evidence>
<dbReference type="GO" id="GO:0006302">
    <property type="term" value="P:double-strand break repair"/>
    <property type="evidence" value="ECO:0007669"/>
    <property type="project" value="TreeGrafter"/>
</dbReference>
<dbReference type="EMBL" id="MZ326861">
    <property type="protein sequence ID" value="QYW02261.1"/>
    <property type="molecule type" value="Genomic_DNA"/>
</dbReference>
<gene>
    <name evidence="4" type="ORF">CPT_Philippe_068</name>
</gene>
<keyword evidence="1" id="KW-0235">DNA replication</keyword>
<reference evidence="4" key="1">
    <citation type="submission" date="2021-06" db="EMBL/GenBank/DDBJ databases">
        <title>Complete genome sequence of Stenotrophomonas maltophilia phage Philippe.</title>
        <authorList>
            <person name="Vallavanatt I."/>
            <person name="Bartz M."/>
            <person name="Clark J."/>
            <person name="Burrowes B."/>
            <person name="Liu M."/>
            <person name="Gill J."/>
        </authorList>
    </citation>
    <scope>NUCLEOTIDE SEQUENCE</scope>
</reference>
<keyword evidence="5" id="KW-1185">Reference proteome</keyword>
<dbReference type="Gene3D" id="1.20.1060.10">
    <property type="entry name" value="Taq DNA Polymerase, Chain T, domain 4"/>
    <property type="match status" value="1"/>
</dbReference>
<evidence type="ECO:0000313" key="4">
    <source>
        <dbReference type="EMBL" id="QYW02261.1"/>
    </source>
</evidence>
<organism evidence="4 5">
    <name type="scientific">Stenotrophomonas phage Philippe</name>
    <dbReference type="NCBI Taxonomy" id="2859655"/>
    <lineage>
        <taxon>Viruses</taxon>
        <taxon>Duplodnaviria</taxon>
        <taxon>Heunggongvirae</taxon>
        <taxon>Uroviricota</taxon>
        <taxon>Caudoviricetes</taxon>
        <taxon>Schitoviridae</taxon>
        <taxon>Philippevirus</taxon>
        <taxon>Philippevirus philippe</taxon>
    </lineage>
</organism>
<dbReference type="GO" id="GO:0039693">
    <property type="term" value="P:viral DNA genome replication"/>
    <property type="evidence" value="ECO:0007669"/>
    <property type="project" value="UniProtKB-KW"/>
</dbReference>
<dbReference type="GO" id="GO:0006261">
    <property type="term" value="P:DNA-templated DNA replication"/>
    <property type="evidence" value="ECO:0007669"/>
    <property type="project" value="InterPro"/>
</dbReference>